<dbReference type="Proteomes" id="UP001153334">
    <property type="component" value="Unassembled WGS sequence"/>
</dbReference>
<organism evidence="1 2">
    <name type="scientific">Nemania bipapillata</name>
    <dbReference type="NCBI Taxonomy" id="110536"/>
    <lineage>
        <taxon>Eukaryota</taxon>
        <taxon>Fungi</taxon>
        <taxon>Dikarya</taxon>
        <taxon>Ascomycota</taxon>
        <taxon>Pezizomycotina</taxon>
        <taxon>Sordariomycetes</taxon>
        <taxon>Xylariomycetidae</taxon>
        <taxon>Xylariales</taxon>
        <taxon>Xylariaceae</taxon>
        <taxon>Nemania</taxon>
    </lineage>
</organism>
<dbReference type="EMBL" id="JAPESX010000011">
    <property type="protein sequence ID" value="KAJ8124090.1"/>
    <property type="molecule type" value="Genomic_DNA"/>
</dbReference>
<evidence type="ECO:0000313" key="2">
    <source>
        <dbReference type="Proteomes" id="UP001153334"/>
    </source>
</evidence>
<sequence length="819" mass="90071">MHSLPDLFTLPLTRICLLVLTSAAAAQVDYSQYVNPFIGGLGPFEGLAYGGGDIFVGGAVPFGVVKMGIDTFEENVTFATLNGGWTPKGLVTAISMMHEHGTGGGPKYGVVAQMPLTSIDAPVNILDNTTYWQRRVGDDAATVGYYKTQLENGITVELSGSRHAGIVQYSFPEGEKHVLVDVSHYIPSLDDGASGQIFLGGEIKVDGAQYTGYTTTRGGFGLGAPFTVHFCGEFESEPEQARTFRGRNTDPNPGYHSFSGEPVGQATFSAFDAMGERSGPLNDRVGAVFSWSANASTSVRSRIGISMISFEKACKFKDEEIASWDLNKTVSAAVDEWNKDVFSRIQVPIDESVNRTNLVLLYSSLYMMHLMPSDRTGENPLWESDEPCWDDFYAIWDTFRCTVSLLHLIQPEAYEGQVRSLIDIWRHEGYMPDARSGNCNGITQGGSNADNVLADAYVKGLRGGINWTAGYQAMLKDAEVTPPNTFALNDLKASVKEGRGALDDWKALGYVSTDNTRCISRSVEYSVNDYALSVVAAGEAPQDVQKYRERAAGWQRIWNPSTESVGFKGFLTPKNSNGTWDDQDYNPAKCGVCSWGSISYEGTPWEYSFSIPHDMESLIQLMGGADEFERRLDYIFLPNTSQTDLGANAAGIASIMNIGNEPDFATPYHYNYINKQYKSVNQSRSLSNQYFDDTMRGVPGNSDSGALNSWLIWQMLGLYPIVTQPVYLLESPWFTDINITINGNATLRITSDGRAESLGHSGFYVQSVKINGKDWNRNWFEHEDIMVHGGIIEFSVGEEPVVWETGDLPPSPGHLKFQG</sequence>
<evidence type="ECO:0000313" key="1">
    <source>
        <dbReference type="EMBL" id="KAJ8124090.1"/>
    </source>
</evidence>
<comment type="caution">
    <text evidence="1">The sequence shown here is derived from an EMBL/GenBank/DDBJ whole genome shotgun (WGS) entry which is preliminary data.</text>
</comment>
<reference evidence="1" key="1">
    <citation type="submission" date="2022-11" db="EMBL/GenBank/DDBJ databases">
        <title>Genome Sequence of Nemania bipapillata.</title>
        <authorList>
            <person name="Buettner E."/>
        </authorList>
    </citation>
    <scope>NUCLEOTIDE SEQUENCE</scope>
    <source>
        <strain evidence="1">CP14</strain>
    </source>
</reference>
<protein>
    <submittedName>
        <fullName evidence="1">Uncharacterized protein</fullName>
    </submittedName>
</protein>
<keyword evidence="2" id="KW-1185">Reference proteome</keyword>
<name>A0ACC2J9Q4_9PEZI</name>
<proteinExistence type="predicted"/>
<gene>
    <name evidence="1" type="ORF">ONZ43_g110</name>
</gene>
<accession>A0ACC2J9Q4</accession>